<name>A0ABM6Y9U5_9LEPT</name>
<organism evidence="1 2">
    <name type="scientific">Leptospira mayottensis</name>
    <dbReference type="NCBI Taxonomy" id="1137606"/>
    <lineage>
        <taxon>Bacteria</taxon>
        <taxon>Pseudomonadati</taxon>
        <taxon>Spirochaetota</taxon>
        <taxon>Spirochaetia</taxon>
        <taxon>Leptospirales</taxon>
        <taxon>Leptospiraceae</taxon>
        <taxon>Leptospira</taxon>
    </lineage>
</organism>
<keyword evidence="2" id="KW-1185">Reference proteome</keyword>
<gene>
    <name evidence="1" type="ORF">DQM28_11455</name>
</gene>
<sequence length="59" mass="7112">MIVNTKKVIEEISLFLREKDFNLKLRFDTDREINKYSKIKEYTKNIIILNVNGILAFDY</sequence>
<accession>A0ABM6Y9U5</accession>
<evidence type="ECO:0000313" key="1">
    <source>
        <dbReference type="EMBL" id="AXR64740.1"/>
    </source>
</evidence>
<dbReference type="EMBL" id="CP030144">
    <property type="protein sequence ID" value="AXR64740.1"/>
    <property type="molecule type" value="Genomic_DNA"/>
</dbReference>
<proteinExistence type="predicted"/>
<dbReference type="Proteomes" id="UP000258889">
    <property type="component" value="Chromosome i"/>
</dbReference>
<protein>
    <submittedName>
        <fullName evidence="1">Uncharacterized protein</fullName>
    </submittedName>
</protein>
<reference evidence="1 2" key="1">
    <citation type="submission" date="2018-09" db="EMBL/GenBank/DDBJ databases">
        <title>Complete Genome sequences of three Leptospira mayottensis isolates obtained from Tenrecid mammals endemic to the Malagasy region.</title>
        <authorList>
            <person name="Cordonin C."/>
            <person name="Toty C."/>
        </authorList>
    </citation>
    <scope>NUCLEOTIDE SEQUENCE [LARGE SCALE GENOMIC DNA]</scope>
    <source>
        <strain evidence="1 2">MDI222</strain>
    </source>
</reference>
<evidence type="ECO:0000313" key="2">
    <source>
        <dbReference type="Proteomes" id="UP000258889"/>
    </source>
</evidence>